<dbReference type="AlphaFoldDB" id="A0A7C5E2L5"/>
<comment type="caution">
    <text evidence="7">The sequence shown here is derived from an EMBL/GenBank/DDBJ whole genome shotgun (WGS) entry which is preliminary data.</text>
</comment>
<dbReference type="HAMAP" id="MF_00636">
    <property type="entry name" value="RapZ_like"/>
    <property type="match status" value="1"/>
</dbReference>
<evidence type="ECO:0000256" key="2">
    <source>
        <dbReference type="ARBA" id="ARBA00022840"/>
    </source>
</evidence>
<dbReference type="PANTHER" id="PTHR30448:SF0">
    <property type="entry name" value="RNASE ADAPTER PROTEIN RAPZ"/>
    <property type="match status" value="1"/>
</dbReference>
<keyword evidence="1 4" id="KW-0547">Nucleotide-binding</keyword>
<dbReference type="InterPro" id="IPR053930">
    <property type="entry name" value="RapZ-like_N"/>
</dbReference>
<evidence type="ECO:0000313" key="7">
    <source>
        <dbReference type="EMBL" id="HHF08722.1"/>
    </source>
</evidence>
<dbReference type="InterPro" id="IPR053931">
    <property type="entry name" value="RapZ_C"/>
</dbReference>
<sequence length="280" mass="31644">MRRIFVITGMSGAGKSTAVRLLEDSGFFCIDNIPPKILKELITILTAASIKKMAFVVDVRSAKLGDSVQAVKKLKRAYGNDATILFLEASHDELLRRFASTRRKHPLEDILPLERAIVREQELLYEMRESADTIVDTTGLDIHTLRVRINSLLVGEEHQFTVRVLSFGYKYGVPHDVDFVIDTRFLPNPFYIPELSSLDGRDKKIAEFLESKTAFKEFFEATIRMLEIAAASYSNEGRPIFSIAVGCTGGKHRSVYLAEKLGSKLRKSFRTEVTHRDVDK</sequence>
<reference evidence="7" key="1">
    <citation type="journal article" date="2020" name="mSystems">
        <title>Genome- and Community-Level Interaction Insights into Carbon Utilization and Element Cycling Functions of Hydrothermarchaeota in Hydrothermal Sediment.</title>
        <authorList>
            <person name="Zhou Z."/>
            <person name="Liu Y."/>
            <person name="Xu W."/>
            <person name="Pan J."/>
            <person name="Luo Z.H."/>
            <person name="Li M."/>
        </authorList>
    </citation>
    <scope>NUCLEOTIDE SEQUENCE [LARGE SCALE GENOMIC DNA]</scope>
    <source>
        <strain evidence="7">HyVt-80</strain>
    </source>
</reference>
<dbReference type="GO" id="GO:0005524">
    <property type="term" value="F:ATP binding"/>
    <property type="evidence" value="ECO:0007669"/>
    <property type="project" value="UniProtKB-UniRule"/>
</dbReference>
<feature type="domain" description="RapZ C-terminal" evidence="6">
    <location>
        <begin position="161"/>
        <end position="278"/>
    </location>
</feature>
<dbReference type="Proteomes" id="UP000886129">
    <property type="component" value="Unassembled WGS sequence"/>
</dbReference>
<feature type="binding site" evidence="4">
    <location>
        <begin position="9"/>
        <end position="16"/>
    </location>
    <ligand>
        <name>ATP</name>
        <dbReference type="ChEBI" id="CHEBI:30616"/>
    </ligand>
</feature>
<name>A0A7C5E2L5_9BACT</name>
<feature type="domain" description="RapZ-like N-terminal" evidence="5">
    <location>
        <begin position="4"/>
        <end position="156"/>
    </location>
</feature>
<dbReference type="PANTHER" id="PTHR30448">
    <property type="entry name" value="RNASE ADAPTER PROTEIN RAPZ"/>
    <property type="match status" value="1"/>
</dbReference>
<dbReference type="Gene3D" id="3.40.50.300">
    <property type="entry name" value="P-loop containing nucleotide triphosphate hydrolases"/>
    <property type="match status" value="1"/>
</dbReference>
<dbReference type="EMBL" id="DRTH01000183">
    <property type="protein sequence ID" value="HHF08722.1"/>
    <property type="molecule type" value="Genomic_DNA"/>
</dbReference>
<accession>A0A7C5E2L5</accession>
<evidence type="ECO:0000256" key="1">
    <source>
        <dbReference type="ARBA" id="ARBA00022741"/>
    </source>
</evidence>
<gene>
    <name evidence="7" type="primary">rapZ</name>
    <name evidence="7" type="ORF">ENL26_02985</name>
</gene>
<keyword evidence="2 4" id="KW-0067">ATP-binding</keyword>
<dbReference type="InterPro" id="IPR005337">
    <property type="entry name" value="RapZ-like"/>
</dbReference>
<feature type="binding site" evidence="4">
    <location>
        <begin position="58"/>
        <end position="61"/>
    </location>
    <ligand>
        <name>GTP</name>
        <dbReference type="ChEBI" id="CHEBI:37565"/>
    </ligand>
</feature>
<dbReference type="SUPFAM" id="SSF52540">
    <property type="entry name" value="P-loop containing nucleoside triphosphate hydrolases"/>
    <property type="match status" value="1"/>
</dbReference>
<dbReference type="Pfam" id="PF22740">
    <property type="entry name" value="PapZ_C"/>
    <property type="match status" value="1"/>
</dbReference>
<evidence type="ECO:0000256" key="4">
    <source>
        <dbReference type="HAMAP-Rule" id="MF_00636"/>
    </source>
</evidence>
<dbReference type="InterPro" id="IPR027417">
    <property type="entry name" value="P-loop_NTPase"/>
</dbReference>
<dbReference type="PIRSF" id="PIRSF005052">
    <property type="entry name" value="P-loopkin"/>
    <property type="match status" value="1"/>
</dbReference>
<evidence type="ECO:0000259" key="6">
    <source>
        <dbReference type="Pfam" id="PF22740"/>
    </source>
</evidence>
<evidence type="ECO:0000256" key="3">
    <source>
        <dbReference type="ARBA" id="ARBA00023134"/>
    </source>
</evidence>
<dbReference type="Pfam" id="PF03668">
    <property type="entry name" value="RapZ-like_N"/>
    <property type="match status" value="1"/>
</dbReference>
<dbReference type="GO" id="GO:0005525">
    <property type="term" value="F:GTP binding"/>
    <property type="evidence" value="ECO:0007669"/>
    <property type="project" value="UniProtKB-UniRule"/>
</dbReference>
<keyword evidence="3 4" id="KW-0342">GTP-binding</keyword>
<proteinExistence type="inferred from homology"/>
<dbReference type="NCBIfam" id="NF003828">
    <property type="entry name" value="PRK05416.1"/>
    <property type="match status" value="1"/>
</dbReference>
<protein>
    <submittedName>
        <fullName evidence="7">RNase adapter RapZ</fullName>
    </submittedName>
</protein>
<evidence type="ECO:0000259" key="5">
    <source>
        <dbReference type="Pfam" id="PF03668"/>
    </source>
</evidence>
<organism evidence="7">
    <name type="scientific">Kosmotoga arenicorallina</name>
    <dbReference type="NCBI Taxonomy" id="688066"/>
    <lineage>
        <taxon>Bacteria</taxon>
        <taxon>Thermotogati</taxon>
        <taxon>Thermotogota</taxon>
        <taxon>Thermotogae</taxon>
        <taxon>Kosmotogales</taxon>
        <taxon>Kosmotogaceae</taxon>
        <taxon>Kosmotoga</taxon>
    </lineage>
</organism>